<keyword evidence="5" id="KW-0479">Metal-binding</keyword>
<dbReference type="GO" id="GO:0030420">
    <property type="term" value="P:establishment of competence for transformation"/>
    <property type="evidence" value="ECO:0007669"/>
    <property type="project" value="InterPro"/>
</dbReference>
<feature type="transmembrane region" description="Helical" evidence="10">
    <location>
        <begin position="44"/>
        <end position="64"/>
    </location>
</feature>
<evidence type="ECO:0000313" key="13">
    <source>
        <dbReference type="Proteomes" id="UP000189933"/>
    </source>
</evidence>
<feature type="transmembrane region" description="Helical" evidence="10">
    <location>
        <begin position="336"/>
        <end position="357"/>
    </location>
</feature>
<dbReference type="GO" id="GO:0008270">
    <property type="term" value="F:zinc ion binding"/>
    <property type="evidence" value="ECO:0007669"/>
    <property type="project" value="InterPro"/>
</dbReference>
<dbReference type="PANTHER" id="PTHR30619">
    <property type="entry name" value="DNA INTERNALIZATION/COMPETENCE PROTEIN COMEC/REC2"/>
    <property type="match status" value="1"/>
</dbReference>
<dbReference type="GO" id="GO:0017001">
    <property type="term" value="P:antibiotic catabolic process"/>
    <property type="evidence" value="ECO:0007669"/>
    <property type="project" value="InterPro"/>
</dbReference>
<dbReference type="InterPro" id="IPR052159">
    <property type="entry name" value="Competence_DNA_uptake"/>
</dbReference>
<comment type="subcellular location">
    <subcellularLocation>
        <location evidence="2">Cell membrane</location>
        <topology evidence="2">Multi-pass membrane protein</topology>
    </subcellularLocation>
</comment>
<feature type="domain" description="Metallo-beta-lactamase" evidence="11">
    <location>
        <begin position="503"/>
        <end position="698"/>
    </location>
</feature>
<evidence type="ECO:0000256" key="2">
    <source>
        <dbReference type="ARBA" id="ARBA00004651"/>
    </source>
</evidence>
<dbReference type="CDD" id="cd07731">
    <property type="entry name" value="ComA-like_MBL-fold"/>
    <property type="match status" value="1"/>
</dbReference>
<keyword evidence="13" id="KW-1185">Reference proteome</keyword>
<evidence type="ECO:0000259" key="11">
    <source>
        <dbReference type="SMART" id="SM00849"/>
    </source>
</evidence>
<dbReference type="InterPro" id="IPR004477">
    <property type="entry name" value="ComEC_N"/>
</dbReference>
<dbReference type="AlphaFoldDB" id="A0A1T4RVQ3"/>
<protein>
    <submittedName>
        <fullName evidence="12">Competence protein ComEC</fullName>
    </submittedName>
</protein>
<dbReference type="Pfam" id="PF00753">
    <property type="entry name" value="Lactamase_B"/>
    <property type="match status" value="1"/>
</dbReference>
<keyword evidence="6" id="KW-0378">Hydrolase</keyword>
<feature type="transmembrane region" description="Helical" evidence="10">
    <location>
        <begin position="369"/>
        <end position="392"/>
    </location>
</feature>
<dbReference type="GO" id="GO:0008800">
    <property type="term" value="F:beta-lactamase activity"/>
    <property type="evidence" value="ECO:0007669"/>
    <property type="project" value="InterPro"/>
</dbReference>
<accession>A0A1T4RVQ3</accession>
<feature type="transmembrane region" description="Helical" evidence="10">
    <location>
        <begin position="429"/>
        <end position="450"/>
    </location>
</feature>
<evidence type="ECO:0000256" key="3">
    <source>
        <dbReference type="ARBA" id="ARBA00022475"/>
    </source>
</evidence>
<keyword evidence="7" id="KW-0862">Zinc</keyword>
<evidence type="ECO:0000256" key="8">
    <source>
        <dbReference type="ARBA" id="ARBA00022989"/>
    </source>
</evidence>
<comment type="cofactor">
    <cofactor evidence="1">
        <name>Zn(2+)</name>
        <dbReference type="ChEBI" id="CHEBI:29105"/>
    </cofactor>
</comment>
<dbReference type="InterPro" id="IPR001018">
    <property type="entry name" value="Beta-lactamase_class-B_CS"/>
</dbReference>
<dbReference type="Pfam" id="PF03772">
    <property type="entry name" value="Competence"/>
    <property type="match status" value="1"/>
</dbReference>
<reference evidence="13" key="1">
    <citation type="submission" date="2017-02" db="EMBL/GenBank/DDBJ databases">
        <authorList>
            <person name="Varghese N."/>
            <person name="Submissions S."/>
        </authorList>
    </citation>
    <scope>NUCLEOTIDE SEQUENCE [LARGE SCALE GENOMIC DNA]</scope>
    <source>
        <strain evidence="13">DSM 16521</strain>
    </source>
</reference>
<dbReference type="PROSITE" id="PS00743">
    <property type="entry name" value="BETA_LACTAMASE_B_1"/>
    <property type="match status" value="1"/>
</dbReference>
<dbReference type="InterPro" id="IPR001279">
    <property type="entry name" value="Metallo-B-lactamas"/>
</dbReference>
<dbReference type="PANTHER" id="PTHR30619:SF1">
    <property type="entry name" value="RECOMBINATION PROTEIN 2"/>
    <property type="match status" value="1"/>
</dbReference>
<feature type="transmembrane region" description="Helical" evidence="10">
    <location>
        <begin position="398"/>
        <end position="417"/>
    </location>
</feature>
<evidence type="ECO:0000256" key="5">
    <source>
        <dbReference type="ARBA" id="ARBA00022723"/>
    </source>
</evidence>
<feature type="transmembrane region" description="Helical" evidence="10">
    <location>
        <begin position="470"/>
        <end position="489"/>
    </location>
</feature>
<gene>
    <name evidence="12" type="ORF">SAMN02745885_02292</name>
</gene>
<dbReference type="NCBIfam" id="TIGR00360">
    <property type="entry name" value="ComEC_N-term"/>
    <property type="match status" value="1"/>
</dbReference>
<name>A0A1T4RVQ3_9FIRM</name>
<feature type="transmembrane region" description="Helical" evidence="10">
    <location>
        <begin position="20"/>
        <end position="37"/>
    </location>
</feature>
<dbReference type="SUPFAM" id="SSF56281">
    <property type="entry name" value="Metallo-hydrolase/oxidoreductase"/>
    <property type="match status" value="1"/>
</dbReference>
<keyword evidence="3" id="KW-1003">Cell membrane</keyword>
<sequence length="746" mass="82578">MNPLVGTALSYALVLLSWEQGGWLFWFACLLALLALFSWRPRKILLPIGAGIVLAGLVLALWQYSFPRLPWQEGQKVTVEGEWLETSPTAYGWKGILRTDAGKVLVYTGTEIGAGRRARVSGKAEQPPLALNPGQFDYRRYLWHRKISWQIKADRVSDLGPGSSWRLALAGLRGQISQQALNNAPGRSGTLLAAMVWGQEQYLESETRDGLNRAGLAHLLSVSGFHVSLLAVPVWLWSRRLGGSPWWRLGAALTLALFYGALSGFEPPVLRALIMLALAMLGRELGQGKDDEAGLALALFLTSFTQPLLITEAGYQLTFLATWALLVPGRQLRGRWAWLSLPLLVQAFTLPALIYHFHYFNPWSLLANLLLTPVATLALWLGFLAGSLGWFWPLWGQALYPAAALPALLLLAAADLIQQLPGARLAFRGWSAAATVLFLLVLAWFLRGGWAGSSGLWLRGWAWRLLPGRWRYGLAVGLVIGCFSLYWRWSQPALQVTWLAVGEGFAAVITTRTGETYLLDAGPAGKRVVGAYLAQAGIDHLRGVIITHPHADHYGGLEELMGKVSIDWLAAGPGAWQEPALAALGQSWQREGTRLLTWQQGEDRQLAPGMRLRVLMARTAGEDWNQRSLVIELKKDNYSLLFTGDADRQGLDQLASAYRPQDLLAVTMPHHGSRDGASGYWLQRWQPRLAVIPVGPNRYGHPHQETLLRLQRQGIAVLRTDRQGAVSLSWPEGEDPQISFFRQEEP</sequence>
<evidence type="ECO:0000256" key="4">
    <source>
        <dbReference type="ARBA" id="ARBA00022692"/>
    </source>
</evidence>
<evidence type="ECO:0000313" key="12">
    <source>
        <dbReference type="EMBL" id="SKA19818.1"/>
    </source>
</evidence>
<dbReference type="Proteomes" id="UP000189933">
    <property type="component" value="Unassembled WGS sequence"/>
</dbReference>
<keyword evidence="4 10" id="KW-0812">Transmembrane</keyword>
<evidence type="ECO:0000256" key="6">
    <source>
        <dbReference type="ARBA" id="ARBA00022801"/>
    </source>
</evidence>
<dbReference type="InterPro" id="IPR035681">
    <property type="entry name" value="ComA-like_MBL"/>
</dbReference>
<feature type="transmembrane region" description="Helical" evidence="10">
    <location>
        <begin position="245"/>
        <end position="262"/>
    </location>
</feature>
<evidence type="ECO:0000256" key="10">
    <source>
        <dbReference type="SAM" id="Phobius"/>
    </source>
</evidence>
<evidence type="ECO:0000256" key="9">
    <source>
        <dbReference type="ARBA" id="ARBA00023136"/>
    </source>
</evidence>
<proteinExistence type="predicted"/>
<dbReference type="RefSeq" id="WP_078666295.1">
    <property type="nucleotide sequence ID" value="NZ_FUXM01000036.1"/>
</dbReference>
<dbReference type="EMBL" id="FUXM01000036">
    <property type="protein sequence ID" value="SKA19818.1"/>
    <property type="molecule type" value="Genomic_DNA"/>
</dbReference>
<dbReference type="GO" id="GO:0005886">
    <property type="term" value="C:plasma membrane"/>
    <property type="evidence" value="ECO:0007669"/>
    <property type="project" value="UniProtKB-SubCell"/>
</dbReference>
<dbReference type="InterPro" id="IPR004797">
    <property type="entry name" value="Competence_ComEC/Rec2"/>
</dbReference>
<evidence type="ECO:0000256" key="1">
    <source>
        <dbReference type="ARBA" id="ARBA00001947"/>
    </source>
</evidence>
<dbReference type="InterPro" id="IPR025405">
    <property type="entry name" value="DUF4131"/>
</dbReference>
<dbReference type="Gene3D" id="3.60.15.10">
    <property type="entry name" value="Ribonuclease Z/Hydroxyacylglutathione hydrolase-like"/>
    <property type="match status" value="1"/>
</dbReference>
<keyword evidence="8 10" id="KW-1133">Transmembrane helix</keyword>
<dbReference type="Pfam" id="PF13567">
    <property type="entry name" value="DUF4131"/>
    <property type="match status" value="1"/>
</dbReference>
<evidence type="ECO:0000256" key="7">
    <source>
        <dbReference type="ARBA" id="ARBA00022833"/>
    </source>
</evidence>
<organism evidence="12 13">
    <name type="scientific">Carboxydocella sporoproducens DSM 16521</name>
    <dbReference type="NCBI Taxonomy" id="1121270"/>
    <lineage>
        <taxon>Bacteria</taxon>
        <taxon>Bacillati</taxon>
        <taxon>Bacillota</taxon>
        <taxon>Clostridia</taxon>
        <taxon>Eubacteriales</taxon>
        <taxon>Clostridiales Family XVI. Incertae Sedis</taxon>
        <taxon>Carboxydocella</taxon>
    </lineage>
</organism>
<feature type="transmembrane region" description="Helical" evidence="10">
    <location>
        <begin position="216"/>
        <end position="238"/>
    </location>
</feature>
<dbReference type="OrthoDB" id="9761531at2"/>
<keyword evidence="9 10" id="KW-0472">Membrane</keyword>
<dbReference type="SMART" id="SM00849">
    <property type="entry name" value="Lactamase_B"/>
    <property type="match status" value="1"/>
</dbReference>
<dbReference type="NCBIfam" id="TIGR00361">
    <property type="entry name" value="ComEC_Rec2"/>
    <property type="match status" value="1"/>
</dbReference>
<dbReference type="InterPro" id="IPR036866">
    <property type="entry name" value="RibonucZ/Hydroxyglut_hydro"/>
</dbReference>